<gene>
    <name evidence="2" type="ORF">GN244_ATG12336</name>
</gene>
<evidence type="ECO:0000256" key="1">
    <source>
        <dbReference type="SAM" id="MobiDB-lite"/>
    </source>
</evidence>
<proteinExistence type="predicted"/>
<evidence type="ECO:0000313" key="2">
    <source>
        <dbReference type="EMBL" id="KAF4035670.1"/>
    </source>
</evidence>
<reference evidence="2" key="1">
    <citation type="submission" date="2020-04" db="EMBL/GenBank/DDBJ databases">
        <title>Hybrid Assembly of Korean Phytophthora infestans isolates.</title>
        <authorList>
            <person name="Prokchorchik M."/>
            <person name="Lee Y."/>
            <person name="Seo J."/>
            <person name="Cho J.-H."/>
            <person name="Park Y.-E."/>
            <person name="Jang D.-C."/>
            <person name="Im J.-S."/>
            <person name="Choi J.-G."/>
            <person name="Park H.-J."/>
            <person name="Lee G.-B."/>
            <person name="Lee Y.-G."/>
            <person name="Hong S.-Y."/>
            <person name="Cho K."/>
            <person name="Sohn K.H."/>
        </authorList>
    </citation>
    <scope>NUCLEOTIDE SEQUENCE</scope>
    <source>
        <strain evidence="2">KR_1_A1</strain>
    </source>
</reference>
<feature type="region of interest" description="Disordered" evidence="1">
    <location>
        <begin position="1"/>
        <end position="66"/>
    </location>
</feature>
<organism evidence="2 3">
    <name type="scientific">Phytophthora infestans</name>
    <name type="common">Potato late blight agent</name>
    <name type="synonym">Botrytis infestans</name>
    <dbReference type="NCBI Taxonomy" id="4787"/>
    <lineage>
        <taxon>Eukaryota</taxon>
        <taxon>Sar</taxon>
        <taxon>Stramenopiles</taxon>
        <taxon>Oomycota</taxon>
        <taxon>Peronosporomycetes</taxon>
        <taxon>Peronosporales</taxon>
        <taxon>Peronosporaceae</taxon>
        <taxon>Phytophthora</taxon>
    </lineage>
</organism>
<keyword evidence="3" id="KW-1185">Reference proteome</keyword>
<name>A0A833SYX7_PHYIN</name>
<dbReference type="AlphaFoldDB" id="A0A833SYX7"/>
<dbReference type="EMBL" id="WSZM01000302">
    <property type="protein sequence ID" value="KAF4035670.1"/>
    <property type="molecule type" value="Genomic_DNA"/>
</dbReference>
<sequence length="66" mass="7255">MPASLRRSPRQHSTLCVSPYPLRSRTPTPSGSPQAPQVASSVQPAVSLLTQPQRLNKPTEDLEHLR</sequence>
<comment type="caution">
    <text evidence="2">The sequence shown here is derived from an EMBL/GenBank/DDBJ whole genome shotgun (WGS) entry which is preliminary data.</text>
</comment>
<feature type="compositionally biased region" description="Polar residues" evidence="1">
    <location>
        <begin position="25"/>
        <end position="56"/>
    </location>
</feature>
<protein>
    <submittedName>
        <fullName evidence="2">Uncharacterized protein</fullName>
    </submittedName>
</protein>
<feature type="compositionally biased region" description="Basic and acidic residues" evidence="1">
    <location>
        <begin position="57"/>
        <end position="66"/>
    </location>
</feature>
<accession>A0A833SYX7</accession>
<evidence type="ECO:0000313" key="3">
    <source>
        <dbReference type="Proteomes" id="UP000602510"/>
    </source>
</evidence>
<dbReference type="Proteomes" id="UP000602510">
    <property type="component" value="Unassembled WGS sequence"/>
</dbReference>